<proteinExistence type="inferred from homology"/>
<evidence type="ECO:0000256" key="1">
    <source>
        <dbReference type="ARBA" id="ARBA00023239"/>
    </source>
</evidence>
<dbReference type="InterPro" id="IPR013785">
    <property type="entry name" value="Aldolase_TIM"/>
</dbReference>
<dbReference type="SUPFAM" id="SSF51569">
    <property type="entry name" value="Aldolase"/>
    <property type="match status" value="1"/>
</dbReference>
<dbReference type="PANTHER" id="PTHR42849">
    <property type="entry name" value="N-ACETYLNEURAMINATE LYASE"/>
    <property type="match status" value="1"/>
</dbReference>
<keyword evidence="4" id="KW-1185">Reference proteome</keyword>
<comment type="similarity">
    <text evidence="2">Belongs to the DapA family.</text>
</comment>
<dbReference type="PIRSF" id="PIRSF001365">
    <property type="entry name" value="DHDPS"/>
    <property type="match status" value="1"/>
</dbReference>
<dbReference type="PANTHER" id="PTHR42849:SF1">
    <property type="entry name" value="N-ACETYLNEURAMINATE LYASE"/>
    <property type="match status" value="1"/>
</dbReference>
<protein>
    <submittedName>
        <fullName evidence="3">Dihydrodipicolinate synthase family protein</fullName>
    </submittedName>
</protein>
<dbReference type="EMBL" id="JBHSPA010000013">
    <property type="protein sequence ID" value="MFC5824087.1"/>
    <property type="molecule type" value="Genomic_DNA"/>
</dbReference>
<dbReference type="PRINTS" id="PR00146">
    <property type="entry name" value="DHPICSNTHASE"/>
</dbReference>
<dbReference type="RefSeq" id="WP_379513619.1">
    <property type="nucleotide sequence ID" value="NZ_JBHSPA010000013.1"/>
</dbReference>
<reference evidence="4" key="1">
    <citation type="journal article" date="2019" name="Int. J. Syst. Evol. Microbiol.">
        <title>The Global Catalogue of Microorganisms (GCM) 10K type strain sequencing project: providing services to taxonomists for standard genome sequencing and annotation.</title>
        <authorList>
            <consortium name="The Broad Institute Genomics Platform"/>
            <consortium name="The Broad Institute Genome Sequencing Center for Infectious Disease"/>
            <person name="Wu L."/>
            <person name="Ma J."/>
        </authorList>
    </citation>
    <scope>NUCLEOTIDE SEQUENCE [LARGE SCALE GENOMIC DNA]</scope>
    <source>
        <strain evidence="4">CCUG 53903</strain>
    </source>
</reference>
<dbReference type="SMART" id="SM01130">
    <property type="entry name" value="DHDPS"/>
    <property type="match status" value="1"/>
</dbReference>
<accession>A0ABW1CFA7</accession>
<organism evidence="3 4">
    <name type="scientific">Nonomuraea insulae</name>
    <dbReference type="NCBI Taxonomy" id="1616787"/>
    <lineage>
        <taxon>Bacteria</taxon>
        <taxon>Bacillati</taxon>
        <taxon>Actinomycetota</taxon>
        <taxon>Actinomycetes</taxon>
        <taxon>Streptosporangiales</taxon>
        <taxon>Streptosporangiaceae</taxon>
        <taxon>Nonomuraea</taxon>
    </lineage>
</organism>
<evidence type="ECO:0000313" key="4">
    <source>
        <dbReference type="Proteomes" id="UP001596058"/>
    </source>
</evidence>
<keyword evidence="1 2" id="KW-0456">Lyase</keyword>
<dbReference type="Pfam" id="PF00701">
    <property type="entry name" value="DHDPS"/>
    <property type="match status" value="1"/>
</dbReference>
<name>A0ABW1CFA7_9ACTN</name>
<dbReference type="Proteomes" id="UP001596058">
    <property type="component" value="Unassembled WGS sequence"/>
</dbReference>
<dbReference type="CDD" id="cd00408">
    <property type="entry name" value="DHDPS-like"/>
    <property type="match status" value="1"/>
</dbReference>
<sequence length="303" mass="31419">MTDLNGSLSALVTPFTDGGAEIDEAALRILVDKAVEDGIDGIVPCGGTGEFATMTGAERRQVVEIVLDQAAGRVPVVPHVGAGSTAQAVELSRHAADHGAAALLMTVPYFEPISESEAADYYSLVAESVDLPIVAYNQPAGTGLGQHPAFLRELAGRVPAIRYVKDSAGDLGQLYDFAVADQPVRVLNGVDSILGPALLLGVRGAITGGANFLGAVYRNMVDAAVSGDRDTVARLWAATYPVARLIEVLPYNAAVKAACELTGKPASVTRSPARPLTANEHAALADALVTLERAVDGLVKVVR</sequence>
<evidence type="ECO:0000256" key="2">
    <source>
        <dbReference type="PIRNR" id="PIRNR001365"/>
    </source>
</evidence>
<dbReference type="InterPro" id="IPR002220">
    <property type="entry name" value="DapA-like"/>
</dbReference>
<gene>
    <name evidence="3" type="ORF">ACFPZ3_09525</name>
</gene>
<evidence type="ECO:0000313" key="3">
    <source>
        <dbReference type="EMBL" id="MFC5824087.1"/>
    </source>
</evidence>
<comment type="caution">
    <text evidence="3">The sequence shown here is derived from an EMBL/GenBank/DDBJ whole genome shotgun (WGS) entry which is preliminary data.</text>
</comment>
<dbReference type="Gene3D" id="3.20.20.70">
    <property type="entry name" value="Aldolase class I"/>
    <property type="match status" value="1"/>
</dbReference>